<sequence length="171" mass="19579">MLGKKLEEFINSVKPTRVVIGHQVTWSWMEQQGAKILPRPQKRLFQSTDIQRISFRGKVFPVGTIFRVEAGWSPQFESGLLRFVVHASLWEKKDPTVTHWSWVDYCDPEAFGYDDVVVDTPEPVLDMPIPLWMNAVGQYGEDAYATTTTVFLSEARQMADEFRAKLAELGL</sequence>
<evidence type="ECO:0000313" key="1">
    <source>
        <dbReference type="EMBL" id="OGD78567.1"/>
    </source>
</evidence>
<evidence type="ECO:0000313" key="2">
    <source>
        <dbReference type="Proteomes" id="UP000176682"/>
    </source>
</evidence>
<organism evidence="1 2">
    <name type="scientific">Candidatus Collierbacteria bacterium RIFOXYB1_FULL_49_13</name>
    <dbReference type="NCBI Taxonomy" id="1817728"/>
    <lineage>
        <taxon>Bacteria</taxon>
        <taxon>Candidatus Collieribacteriota</taxon>
    </lineage>
</organism>
<accession>A0A1F5FG98</accession>
<gene>
    <name evidence="1" type="ORF">A2368_01435</name>
</gene>
<dbReference type="AlphaFoldDB" id="A0A1F5FG98"/>
<reference evidence="1 2" key="1">
    <citation type="journal article" date="2016" name="Nat. Commun.">
        <title>Thousands of microbial genomes shed light on interconnected biogeochemical processes in an aquifer system.</title>
        <authorList>
            <person name="Anantharaman K."/>
            <person name="Brown C.T."/>
            <person name="Hug L.A."/>
            <person name="Sharon I."/>
            <person name="Castelle C.J."/>
            <person name="Probst A.J."/>
            <person name="Thomas B.C."/>
            <person name="Singh A."/>
            <person name="Wilkins M.J."/>
            <person name="Karaoz U."/>
            <person name="Brodie E.L."/>
            <person name="Williams K.H."/>
            <person name="Hubbard S.S."/>
            <person name="Banfield J.F."/>
        </authorList>
    </citation>
    <scope>NUCLEOTIDE SEQUENCE [LARGE SCALE GENOMIC DNA]</scope>
</reference>
<protein>
    <submittedName>
        <fullName evidence="1">Uncharacterized protein</fullName>
    </submittedName>
</protein>
<comment type="caution">
    <text evidence="1">The sequence shown here is derived from an EMBL/GenBank/DDBJ whole genome shotgun (WGS) entry which is preliminary data.</text>
</comment>
<proteinExistence type="predicted"/>
<dbReference type="EMBL" id="MFAM01000042">
    <property type="protein sequence ID" value="OGD78567.1"/>
    <property type="molecule type" value="Genomic_DNA"/>
</dbReference>
<name>A0A1F5FG98_9BACT</name>
<dbReference type="Proteomes" id="UP000176682">
    <property type="component" value="Unassembled WGS sequence"/>
</dbReference>